<dbReference type="EMBL" id="BAAAZE010000005">
    <property type="protein sequence ID" value="GAA4017504.1"/>
    <property type="molecule type" value="Genomic_DNA"/>
</dbReference>
<proteinExistence type="predicted"/>
<keyword evidence="2" id="KW-1185">Reference proteome</keyword>
<reference evidence="2" key="1">
    <citation type="journal article" date="2019" name="Int. J. Syst. Evol. Microbiol.">
        <title>The Global Catalogue of Microorganisms (GCM) 10K type strain sequencing project: providing services to taxonomists for standard genome sequencing and annotation.</title>
        <authorList>
            <consortium name="The Broad Institute Genomics Platform"/>
            <consortium name="The Broad Institute Genome Sequencing Center for Infectious Disease"/>
            <person name="Wu L."/>
            <person name="Ma J."/>
        </authorList>
    </citation>
    <scope>NUCLEOTIDE SEQUENCE [LARGE SCALE GENOMIC DNA]</scope>
    <source>
        <strain evidence="2">JCM 16673</strain>
    </source>
</reference>
<evidence type="ECO:0008006" key="3">
    <source>
        <dbReference type="Google" id="ProtNLM"/>
    </source>
</evidence>
<dbReference type="RefSeq" id="WP_344762275.1">
    <property type="nucleotide sequence ID" value="NZ_BAAAZE010000005.1"/>
</dbReference>
<comment type="caution">
    <text evidence="1">The sequence shown here is derived from an EMBL/GenBank/DDBJ whole genome shotgun (WGS) entry which is preliminary data.</text>
</comment>
<evidence type="ECO:0000313" key="1">
    <source>
        <dbReference type="EMBL" id="GAA4017504.1"/>
    </source>
</evidence>
<evidence type="ECO:0000313" key="2">
    <source>
        <dbReference type="Proteomes" id="UP001501353"/>
    </source>
</evidence>
<accession>A0ABP7SXJ3</accession>
<gene>
    <name evidence="1" type="ORF">GCM10022212_11400</name>
</gene>
<dbReference type="Proteomes" id="UP001501353">
    <property type="component" value="Unassembled WGS sequence"/>
</dbReference>
<name>A0ABP7SXJ3_9BURK</name>
<organism evidence="1 2">
    <name type="scientific">Actimicrobium antarcticum</name>
    <dbReference type="NCBI Taxonomy" id="1051899"/>
    <lineage>
        <taxon>Bacteria</taxon>
        <taxon>Pseudomonadati</taxon>
        <taxon>Pseudomonadota</taxon>
        <taxon>Betaproteobacteria</taxon>
        <taxon>Burkholderiales</taxon>
        <taxon>Oxalobacteraceae</taxon>
        <taxon>Actimicrobium</taxon>
    </lineage>
</organism>
<sequence>METWKIRKSLNPDELPKGFVYPEKFNKLLFSLDNFGGEINHGIEPWTIITYEDMNSIFSIKFGLSLVQFAQCWKEEMVAFFVVGTGPDPVVMVFDPWALKRVTETKWIETGKLLEQFPNFEAWLAWVRNSELAKEFLEDWIHENPDRVLPEKKH</sequence>
<protein>
    <recommendedName>
        <fullName evidence="3">SMI1/KNR4 family protein</fullName>
    </recommendedName>
</protein>